<accession>A0A1G8PP32</accession>
<proteinExistence type="predicted"/>
<dbReference type="AlphaFoldDB" id="A0A1G8PP32"/>
<dbReference type="Proteomes" id="UP000183255">
    <property type="component" value="Unassembled WGS sequence"/>
</dbReference>
<protein>
    <submittedName>
        <fullName evidence="1">Uncharacterized protein</fullName>
    </submittedName>
</protein>
<sequence length="49" mass="5528">MEDLLKDGYDYEDYTENFQKEEKKSCCKDRNDGSKGGCGCGQSGILIKK</sequence>
<gene>
    <name evidence="1" type="ORF">SAMN05421804_105159</name>
</gene>
<reference evidence="1 2" key="1">
    <citation type="submission" date="2016-10" db="EMBL/GenBank/DDBJ databases">
        <authorList>
            <person name="de Groot N.N."/>
        </authorList>
    </citation>
    <scope>NUCLEOTIDE SEQUENCE [LARGE SCALE GENOMIC DNA]</scope>
    <source>
        <strain evidence="1 2">CGMCC 1.5058</strain>
    </source>
</reference>
<evidence type="ECO:0000313" key="1">
    <source>
        <dbReference type="EMBL" id="SDI94086.1"/>
    </source>
</evidence>
<name>A0A1G8PP32_9CLOT</name>
<dbReference type="EMBL" id="FNDZ01000005">
    <property type="protein sequence ID" value="SDI94086.1"/>
    <property type="molecule type" value="Genomic_DNA"/>
</dbReference>
<organism evidence="1 2">
    <name type="scientific">Proteiniclasticum ruminis</name>
    <dbReference type="NCBI Taxonomy" id="398199"/>
    <lineage>
        <taxon>Bacteria</taxon>
        <taxon>Bacillati</taxon>
        <taxon>Bacillota</taxon>
        <taxon>Clostridia</taxon>
        <taxon>Eubacteriales</taxon>
        <taxon>Clostridiaceae</taxon>
        <taxon>Proteiniclasticum</taxon>
    </lineage>
</organism>
<evidence type="ECO:0000313" key="2">
    <source>
        <dbReference type="Proteomes" id="UP000183255"/>
    </source>
</evidence>